<evidence type="ECO:0000313" key="2">
    <source>
        <dbReference type="Proteomes" id="UP000230233"/>
    </source>
</evidence>
<reference evidence="2" key="1">
    <citation type="submission" date="2017-10" db="EMBL/GenBank/DDBJ databases">
        <title>Rapid genome shrinkage in a self-fertile nematode reveals novel sperm competition proteins.</title>
        <authorList>
            <person name="Yin D."/>
            <person name="Schwarz E.M."/>
            <person name="Thomas C.G."/>
            <person name="Felde R.L."/>
            <person name="Korf I.F."/>
            <person name="Cutter A.D."/>
            <person name="Schartner C.M."/>
            <person name="Ralston E.J."/>
            <person name="Meyer B.J."/>
            <person name="Haag E.S."/>
        </authorList>
    </citation>
    <scope>NUCLEOTIDE SEQUENCE [LARGE SCALE GENOMIC DNA]</scope>
    <source>
        <strain evidence="2">JU1422</strain>
    </source>
</reference>
<dbReference type="GO" id="GO:0045121">
    <property type="term" value="C:membrane raft"/>
    <property type="evidence" value="ECO:0007669"/>
    <property type="project" value="TreeGrafter"/>
</dbReference>
<dbReference type="Proteomes" id="UP000230233">
    <property type="component" value="Chromosome II"/>
</dbReference>
<sequence>MSKFLEIPSFVRSRMCLREEALQYILEEFHSDFTSIAVPQDPLEGKEKEFIQLLIDKSNGKLRMCGSAEELLENIYIYKDFPANHKFFNIFDKPYQTRSRIFTSLNDEIYIAKSDLFVILQNMIVNFREMQGCSEWPFSEFSEFRNIPVFTISEFRNIPIFECSEFRNFGIFRFSKFRNFGIFGIFKNLNFKVKITFFSSQNAKIRRKLTKTF</sequence>
<dbReference type="AlphaFoldDB" id="A0A2G5UW36"/>
<organism evidence="1 2">
    <name type="scientific">Caenorhabditis nigoni</name>
    <dbReference type="NCBI Taxonomy" id="1611254"/>
    <lineage>
        <taxon>Eukaryota</taxon>
        <taxon>Metazoa</taxon>
        <taxon>Ecdysozoa</taxon>
        <taxon>Nematoda</taxon>
        <taxon>Chromadorea</taxon>
        <taxon>Rhabditida</taxon>
        <taxon>Rhabditina</taxon>
        <taxon>Rhabditomorpha</taxon>
        <taxon>Rhabditoidea</taxon>
        <taxon>Rhabditidae</taxon>
        <taxon>Peloderinae</taxon>
        <taxon>Caenorhabditis</taxon>
    </lineage>
</organism>
<keyword evidence="2" id="KW-1185">Reference proteome</keyword>
<accession>A0A2G5UW36</accession>
<dbReference type="GO" id="GO:0045087">
    <property type="term" value="P:innate immune response"/>
    <property type="evidence" value="ECO:0007669"/>
    <property type="project" value="TreeGrafter"/>
</dbReference>
<dbReference type="STRING" id="1611254.A0A2G5UW36"/>
<protein>
    <submittedName>
        <fullName evidence="1">Uncharacterized protein</fullName>
    </submittedName>
</protein>
<dbReference type="PANTHER" id="PTHR21447">
    <property type="entry name" value="RING-TYPE DOMAIN-CONTAINING PROTEIN-RELATED"/>
    <property type="match status" value="1"/>
</dbReference>
<comment type="caution">
    <text evidence="1">The sequence shown here is derived from an EMBL/GenBank/DDBJ whole genome shotgun (WGS) entry which is preliminary data.</text>
</comment>
<proteinExistence type="predicted"/>
<gene>
    <name evidence="1" type="primary">Cnig_chr_II.g4349</name>
    <name evidence="1" type="ORF">B9Z55_004349</name>
</gene>
<evidence type="ECO:0000313" key="1">
    <source>
        <dbReference type="EMBL" id="PIC43718.1"/>
    </source>
</evidence>
<dbReference type="PANTHER" id="PTHR21447:SF13">
    <property type="entry name" value="RING-TYPE DOMAIN-CONTAINING PROTEIN"/>
    <property type="match status" value="1"/>
</dbReference>
<dbReference type="EMBL" id="PDUG01000002">
    <property type="protein sequence ID" value="PIC43718.1"/>
    <property type="molecule type" value="Genomic_DNA"/>
</dbReference>
<name>A0A2G5UW36_9PELO</name>